<dbReference type="SMART" id="SM00490">
    <property type="entry name" value="HELICc"/>
    <property type="match status" value="1"/>
</dbReference>
<dbReference type="SMART" id="SM00487">
    <property type="entry name" value="DEXDc"/>
    <property type="match status" value="1"/>
</dbReference>
<evidence type="ECO:0000259" key="6">
    <source>
        <dbReference type="PROSITE" id="PS51192"/>
    </source>
</evidence>
<dbReference type="InterPro" id="IPR050699">
    <property type="entry name" value="RNA-DNA_Helicase"/>
</dbReference>
<dbReference type="GO" id="GO:0016787">
    <property type="term" value="F:hydrolase activity"/>
    <property type="evidence" value="ECO:0007669"/>
    <property type="project" value="UniProtKB-KW"/>
</dbReference>
<dbReference type="InterPro" id="IPR012961">
    <property type="entry name" value="Ski2/MTR4_C"/>
</dbReference>
<evidence type="ECO:0000256" key="3">
    <source>
        <dbReference type="ARBA" id="ARBA00022806"/>
    </source>
</evidence>
<dbReference type="EMBL" id="MN740209">
    <property type="protein sequence ID" value="QHT93680.1"/>
    <property type="molecule type" value="Genomic_DNA"/>
</dbReference>
<feature type="coiled-coil region" evidence="5">
    <location>
        <begin position="543"/>
        <end position="612"/>
    </location>
</feature>
<protein>
    <recommendedName>
        <fullName evidence="9">Helicase ATP-binding domain-containing protein</fullName>
    </recommendedName>
</protein>
<dbReference type="InterPro" id="IPR011545">
    <property type="entry name" value="DEAD/DEAH_box_helicase_dom"/>
</dbReference>
<sequence length="850" mass="97840">MVVQLTNETYTPEGTSEYKKYFDKFSFPLSAFQKFAIEAIVTGNHTLSCVPTGSGKTLPALFAIDFFTSQEPKKKVIYTSPIKALSNQKYYEFTQKFPHLSIGLLTGDIKINPEADVLIMTAEILQNTLYKKTQLSEQHGNVNPLLMFDIDFDNELACVIQDEVHMINDADRGHVWENTILMLPRHIQMVMLSATLDDPTKFARWIETRGDDITSTSDNKQVYLATSSYRPVPLTHYSFITAPSALFKCVRDKSEQERIRRQLNTPHVIQDAKGKFDEVKYHELKKIIGIINDNKVFVKRSFILNEVCKYMFENSMLPAVCFILSKRQIAEAAKEVSVPLLEDDSKVPYTVARECEQLLRSKIPNYQEYLTLPEYVEMVKLLEKGIAIHHSGVMPIIREIVEMMFEKGYVKLLFATETFSVGLNMPIKTVLFTDVKKFDGNLRRMLLSHEFVQASGRAGRRGIDTVGNVIHLTNLFRDIDLTNYRTMMHGKPQTLVSKFRVSYNLVFNLIASSLQSSTEATGQTKCLEFCNKSMIQHEISSQVSEYNKRIEHEKNELQRTNTALQSIRTPVDIITTYGELKEKLNTSKNKVRKQLERDIKNIEDTHRYLKTDMTTVFRLKERETLIETLERDSVNTSQFLQQTTQILIDKFYEENFIQDITDNTNQLVTKKGVYATNIREVPCMVFSEVIMTDSFRQLNTEEFIALASCFTGIKVPEDNRQIMPPSDIPEHLKVCIQDAVRYSEHYMDFENLHKISTGTEYELTYDIIHYVMKWCNASSQEECKLVLQDLENNEIISTGEFVKALIKITNIASELERTCEFVGDIALKEMLSKVPTMVLKYIATNQSLYV</sequence>
<dbReference type="Pfam" id="PF08148">
    <property type="entry name" value="DSHCT"/>
    <property type="match status" value="1"/>
</dbReference>
<dbReference type="Gene3D" id="3.40.50.300">
    <property type="entry name" value="P-loop containing nucleotide triphosphate hydrolases"/>
    <property type="match status" value="2"/>
</dbReference>
<dbReference type="Pfam" id="PF00271">
    <property type="entry name" value="Helicase_C"/>
    <property type="match status" value="1"/>
</dbReference>
<dbReference type="SUPFAM" id="SSF52540">
    <property type="entry name" value="P-loop containing nucleoside triphosphate hydrolases"/>
    <property type="match status" value="1"/>
</dbReference>
<feature type="domain" description="Helicase C-terminal" evidence="7">
    <location>
        <begin position="354"/>
        <end position="499"/>
    </location>
</feature>
<evidence type="ECO:0000256" key="2">
    <source>
        <dbReference type="ARBA" id="ARBA00022801"/>
    </source>
</evidence>
<dbReference type="PROSITE" id="PS51192">
    <property type="entry name" value="HELICASE_ATP_BIND_1"/>
    <property type="match status" value="1"/>
</dbReference>
<dbReference type="InterPro" id="IPR001650">
    <property type="entry name" value="Helicase_C-like"/>
</dbReference>
<evidence type="ECO:0000313" key="8">
    <source>
        <dbReference type="EMBL" id="QHT93680.1"/>
    </source>
</evidence>
<dbReference type="InterPro" id="IPR014001">
    <property type="entry name" value="Helicase_ATP-bd"/>
</dbReference>
<organism evidence="8">
    <name type="scientific">viral metagenome</name>
    <dbReference type="NCBI Taxonomy" id="1070528"/>
    <lineage>
        <taxon>unclassified sequences</taxon>
        <taxon>metagenomes</taxon>
        <taxon>organismal metagenomes</taxon>
    </lineage>
</organism>
<keyword evidence="4" id="KW-0067">ATP-binding</keyword>
<evidence type="ECO:0000259" key="7">
    <source>
        <dbReference type="PROSITE" id="PS51194"/>
    </source>
</evidence>
<proteinExistence type="predicted"/>
<keyword evidence="2" id="KW-0378">Hydrolase</keyword>
<dbReference type="Pfam" id="PF00270">
    <property type="entry name" value="DEAD"/>
    <property type="match status" value="1"/>
</dbReference>
<feature type="domain" description="Helicase ATP-binding" evidence="6">
    <location>
        <begin position="37"/>
        <end position="214"/>
    </location>
</feature>
<dbReference type="PANTHER" id="PTHR12131">
    <property type="entry name" value="ATP-DEPENDENT RNA AND DNA HELICASE"/>
    <property type="match status" value="1"/>
</dbReference>
<evidence type="ECO:0008006" key="9">
    <source>
        <dbReference type="Google" id="ProtNLM"/>
    </source>
</evidence>
<dbReference type="AlphaFoldDB" id="A0A6C0IM63"/>
<keyword evidence="3" id="KW-0347">Helicase</keyword>
<evidence type="ECO:0000256" key="1">
    <source>
        <dbReference type="ARBA" id="ARBA00022741"/>
    </source>
</evidence>
<dbReference type="PROSITE" id="PS51194">
    <property type="entry name" value="HELICASE_CTER"/>
    <property type="match status" value="1"/>
</dbReference>
<dbReference type="Gene3D" id="1.10.3380.30">
    <property type="match status" value="1"/>
</dbReference>
<keyword evidence="5" id="KW-0175">Coiled coil</keyword>
<name>A0A6C0IM63_9ZZZZ</name>
<evidence type="ECO:0000256" key="5">
    <source>
        <dbReference type="SAM" id="Coils"/>
    </source>
</evidence>
<dbReference type="GO" id="GO:0005524">
    <property type="term" value="F:ATP binding"/>
    <property type="evidence" value="ECO:0007669"/>
    <property type="project" value="UniProtKB-KW"/>
</dbReference>
<dbReference type="GO" id="GO:0004386">
    <property type="term" value="F:helicase activity"/>
    <property type="evidence" value="ECO:0007669"/>
    <property type="project" value="UniProtKB-KW"/>
</dbReference>
<evidence type="ECO:0000256" key="4">
    <source>
        <dbReference type="ARBA" id="ARBA00022840"/>
    </source>
</evidence>
<reference evidence="8" key="1">
    <citation type="journal article" date="2020" name="Nature">
        <title>Giant virus diversity and host interactions through global metagenomics.</title>
        <authorList>
            <person name="Schulz F."/>
            <person name="Roux S."/>
            <person name="Paez-Espino D."/>
            <person name="Jungbluth S."/>
            <person name="Walsh D.A."/>
            <person name="Denef V.J."/>
            <person name="McMahon K.D."/>
            <person name="Konstantinidis K.T."/>
            <person name="Eloe-Fadrosh E.A."/>
            <person name="Kyrpides N.C."/>
            <person name="Woyke T."/>
        </authorList>
    </citation>
    <scope>NUCLEOTIDE SEQUENCE</scope>
    <source>
        <strain evidence="8">GVMAG-M-3300024252-29</strain>
    </source>
</reference>
<dbReference type="GO" id="GO:0003676">
    <property type="term" value="F:nucleic acid binding"/>
    <property type="evidence" value="ECO:0007669"/>
    <property type="project" value="InterPro"/>
</dbReference>
<dbReference type="PANTHER" id="PTHR12131:SF1">
    <property type="entry name" value="ATP-DEPENDENT RNA HELICASE SUPV3L1, MITOCHONDRIAL-RELATED"/>
    <property type="match status" value="1"/>
</dbReference>
<dbReference type="InterPro" id="IPR027417">
    <property type="entry name" value="P-loop_NTPase"/>
</dbReference>
<keyword evidence="1" id="KW-0547">Nucleotide-binding</keyword>
<accession>A0A6C0IM63</accession>